<dbReference type="InterPro" id="IPR020568">
    <property type="entry name" value="Ribosomal_Su5_D2-typ_SF"/>
</dbReference>
<dbReference type="KEGG" id="eps:L0Y14_16335"/>
<dbReference type="GO" id="GO:0001682">
    <property type="term" value="P:tRNA 5'-leader removal"/>
    <property type="evidence" value="ECO:0007669"/>
    <property type="project" value="UniProtKB-UniRule"/>
</dbReference>
<dbReference type="GO" id="GO:0000049">
    <property type="term" value="F:tRNA binding"/>
    <property type="evidence" value="ECO:0007669"/>
    <property type="project" value="UniProtKB-UniRule"/>
</dbReference>
<dbReference type="Pfam" id="PF00825">
    <property type="entry name" value="Ribonuclease_P"/>
    <property type="match status" value="1"/>
</dbReference>
<dbReference type="SUPFAM" id="SSF54211">
    <property type="entry name" value="Ribosomal protein S5 domain 2-like"/>
    <property type="match status" value="1"/>
</dbReference>
<dbReference type="PANTHER" id="PTHR33992">
    <property type="entry name" value="RIBONUCLEASE P PROTEIN COMPONENT"/>
    <property type="match status" value="1"/>
</dbReference>
<dbReference type="GO" id="GO:0004526">
    <property type="term" value="F:ribonuclease P activity"/>
    <property type="evidence" value="ECO:0007669"/>
    <property type="project" value="UniProtKB-UniRule"/>
</dbReference>
<evidence type="ECO:0000256" key="7">
    <source>
        <dbReference type="NCBIfam" id="TIGR00188"/>
    </source>
</evidence>
<comment type="catalytic activity">
    <reaction evidence="6">
        <text>Endonucleolytic cleavage of RNA, removing 5'-extranucleotides from tRNA precursor.</text>
        <dbReference type="EC" id="3.1.26.5"/>
    </reaction>
</comment>
<gene>
    <name evidence="6 8" type="primary">rnpA</name>
    <name evidence="8" type="ORF">L0Y14_16335</name>
</gene>
<evidence type="ECO:0000256" key="5">
    <source>
        <dbReference type="ARBA" id="ARBA00022884"/>
    </source>
</evidence>
<name>A0A9J6ZYL8_9GAMM</name>
<dbReference type="Gene3D" id="3.30.230.10">
    <property type="match status" value="1"/>
</dbReference>
<dbReference type="Proteomes" id="UP001056649">
    <property type="component" value="Chromosome"/>
</dbReference>
<evidence type="ECO:0000256" key="6">
    <source>
        <dbReference type="HAMAP-Rule" id="MF_00227"/>
    </source>
</evidence>
<dbReference type="RefSeq" id="WP_005958816.1">
    <property type="nucleotide sequence ID" value="NZ_CP090569.1"/>
</dbReference>
<comment type="similarity">
    <text evidence="6">Belongs to the RnpA family.</text>
</comment>
<organism evidence="8 9">
    <name type="scientific">Candidatus Endoriftia persephonae</name>
    <dbReference type="NCBI Taxonomy" id="393765"/>
    <lineage>
        <taxon>Bacteria</taxon>
        <taxon>Pseudomonadati</taxon>
        <taxon>Pseudomonadota</taxon>
        <taxon>Gammaproteobacteria</taxon>
        <taxon>Chromatiales</taxon>
        <taxon>Sedimenticolaceae</taxon>
        <taxon>Candidatus Endoriftia</taxon>
    </lineage>
</organism>
<dbReference type="GO" id="GO:0042781">
    <property type="term" value="F:3'-tRNA processing endoribonuclease activity"/>
    <property type="evidence" value="ECO:0007669"/>
    <property type="project" value="TreeGrafter"/>
</dbReference>
<dbReference type="InterPro" id="IPR014721">
    <property type="entry name" value="Ribsml_uS5_D2-typ_fold_subgr"/>
</dbReference>
<comment type="subunit">
    <text evidence="6">Consists of a catalytic RNA component (M1 or rnpB) and a protein subunit.</text>
</comment>
<comment type="function">
    <text evidence="6">RNaseP catalyzes the removal of the 5'-leader sequence from pre-tRNA to produce the mature 5'-terminus. It can also cleave other RNA substrates such as 4.5S RNA. The protein component plays an auxiliary but essential role in vivo by binding to the 5'-leader sequence and broadening the substrate specificity of the ribozyme.</text>
</comment>
<dbReference type="EC" id="3.1.26.5" evidence="6 7"/>
<evidence type="ECO:0000256" key="1">
    <source>
        <dbReference type="ARBA" id="ARBA00022694"/>
    </source>
</evidence>
<dbReference type="EMBL" id="CP090569">
    <property type="protein sequence ID" value="USF87664.1"/>
    <property type="molecule type" value="Genomic_DNA"/>
</dbReference>
<evidence type="ECO:0000256" key="3">
    <source>
        <dbReference type="ARBA" id="ARBA00022759"/>
    </source>
</evidence>
<keyword evidence="4 6" id="KW-0378">Hydrolase</keyword>
<keyword evidence="1 6" id="KW-0819">tRNA processing</keyword>
<dbReference type="InterPro" id="IPR000100">
    <property type="entry name" value="RNase_P"/>
</dbReference>
<dbReference type="HAMAP" id="MF_00227">
    <property type="entry name" value="RNase_P"/>
    <property type="match status" value="1"/>
</dbReference>
<keyword evidence="3 6" id="KW-0255">Endonuclease</keyword>
<reference evidence="8" key="1">
    <citation type="journal article" date="2022" name="Mol. Ecol. Resour.">
        <title>The complete and closed genome of the facultative generalist Candidatus Endoriftia persephone from deep-sea hydrothermal vents.</title>
        <authorList>
            <person name="de Oliveira A.L."/>
            <person name="Srivastava A."/>
            <person name="Espada-Hinojosa S."/>
            <person name="Bright M."/>
        </authorList>
    </citation>
    <scope>NUCLEOTIDE SEQUENCE</scope>
    <source>
        <strain evidence="8">Tica-EPR-9o50.N</strain>
    </source>
</reference>
<evidence type="ECO:0000256" key="4">
    <source>
        <dbReference type="ARBA" id="ARBA00022801"/>
    </source>
</evidence>
<keyword evidence="5 6" id="KW-0694">RNA-binding</keyword>
<dbReference type="AlphaFoldDB" id="A0A9J6ZYL8"/>
<dbReference type="GO" id="GO:0030677">
    <property type="term" value="C:ribonuclease P complex"/>
    <property type="evidence" value="ECO:0007669"/>
    <property type="project" value="TreeGrafter"/>
</dbReference>
<keyword evidence="9" id="KW-1185">Reference proteome</keyword>
<evidence type="ECO:0000313" key="8">
    <source>
        <dbReference type="EMBL" id="USF87664.1"/>
    </source>
</evidence>
<evidence type="ECO:0000313" key="9">
    <source>
        <dbReference type="Proteomes" id="UP001056649"/>
    </source>
</evidence>
<accession>A0A9J6ZYL8</accession>
<sequence>MLVLSLEADSASSTVLLALPRNCRLLKPGDFRRVFSSGKRSADVYFTVLARNNGLGRARLGLAISKKRCRRAVDRNHLKRLIRESFRESQTLLSGMDIVVLNKRFIPETRNRRYFVSLSKHWRVLIEKCGQSSPF</sequence>
<proteinExistence type="inferred from homology"/>
<dbReference type="NCBIfam" id="TIGR00188">
    <property type="entry name" value="rnpA"/>
    <property type="match status" value="1"/>
</dbReference>
<protein>
    <recommendedName>
        <fullName evidence="6 7">Ribonuclease P protein component</fullName>
        <shortName evidence="6">RNase P protein</shortName>
        <shortName evidence="6">RNaseP protein</shortName>
        <ecNumber evidence="6 7">3.1.26.5</ecNumber>
    </recommendedName>
    <alternativeName>
        <fullName evidence="6">Protein C5</fullName>
    </alternativeName>
</protein>
<keyword evidence="2 6" id="KW-0540">Nuclease</keyword>
<evidence type="ECO:0000256" key="2">
    <source>
        <dbReference type="ARBA" id="ARBA00022722"/>
    </source>
</evidence>
<dbReference type="PANTHER" id="PTHR33992:SF1">
    <property type="entry name" value="RIBONUCLEASE P PROTEIN COMPONENT"/>
    <property type="match status" value="1"/>
</dbReference>